<dbReference type="EMBL" id="JBHMQV010000001">
    <property type="protein sequence ID" value="MFC0843067.1"/>
    <property type="molecule type" value="Genomic_DNA"/>
</dbReference>
<dbReference type="Pfam" id="PF08240">
    <property type="entry name" value="ADH_N"/>
    <property type="match status" value="1"/>
</dbReference>
<accession>A0ABV6TBC9</accession>
<dbReference type="Proteomes" id="UP001589887">
    <property type="component" value="Unassembled WGS sequence"/>
</dbReference>
<gene>
    <name evidence="3" type="ORF">ACFH04_04815</name>
</gene>
<dbReference type="GO" id="GO:0016491">
    <property type="term" value="F:oxidoreductase activity"/>
    <property type="evidence" value="ECO:0007669"/>
    <property type="project" value="UniProtKB-KW"/>
</dbReference>
<evidence type="ECO:0000313" key="3">
    <source>
        <dbReference type="EMBL" id="MFC0843067.1"/>
    </source>
</evidence>
<evidence type="ECO:0000259" key="2">
    <source>
        <dbReference type="SMART" id="SM00829"/>
    </source>
</evidence>
<dbReference type="PROSITE" id="PS01162">
    <property type="entry name" value="QOR_ZETA_CRYSTAL"/>
    <property type="match status" value="1"/>
</dbReference>
<reference evidence="3 4" key="1">
    <citation type="submission" date="2024-09" db="EMBL/GenBank/DDBJ databases">
        <authorList>
            <person name="Sun Q."/>
            <person name="Mori K."/>
        </authorList>
    </citation>
    <scope>NUCLEOTIDE SEQUENCE [LARGE SCALE GENOMIC DNA]</scope>
    <source>
        <strain evidence="3 4">JCM 4557</strain>
    </source>
</reference>
<dbReference type="InterPro" id="IPR011032">
    <property type="entry name" value="GroES-like_sf"/>
</dbReference>
<dbReference type="PANTHER" id="PTHR44013:SF1">
    <property type="entry name" value="ZINC-TYPE ALCOHOL DEHYDROGENASE-LIKE PROTEIN C16A3.02C"/>
    <property type="match status" value="1"/>
</dbReference>
<dbReference type="InterPro" id="IPR002364">
    <property type="entry name" value="Quin_OxRdtase/zeta-crystal_CS"/>
</dbReference>
<dbReference type="Pfam" id="PF13602">
    <property type="entry name" value="ADH_zinc_N_2"/>
    <property type="match status" value="1"/>
</dbReference>
<evidence type="ECO:0000313" key="4">
    <source>
        <dbReference type="Proteomes" id="UP001589887"/>
    </source>
</evidence>
<dbReference type="SMART" id="SM00829">
    <property type="entry name" value="PKS_ER"/>
    <property type="match status" value="1"/>
</dbReference>
<dbReference type="CDD" id="cd05289">
    <property type="entry name" value="MDR_like_2"/>
    <property type="match status" value="1"/>
</dbReference>
<feature type="domain" description="Enoyl reductase (ER)" evidence="2">
    <location>
        <begin position="20"/>
        <end position="319"/>
    </location>
</feature>
<comment type="caution">
    <text evidence="3">The sequence shown here is derived from an EMBL/GenBank/DDBJ whole genome shotgun (WGS) entry which is preliminary data.</text>
</comment>
<dbReference type="SUPFAM" id="SSF50129">
    <property type="entry name" value="GroES-like"/>
    <property type="match status" value="1"/>
</dbReference>
<proteinExistence type="predicted"/>
<evidence type="ECO:0000256" key="1">
    <source>
        <dbReference type="SAM" id="MobiDB-lite"/>
    </source>
</evidence>
<dbReference type="EC" id="1.-.-.-" evidence="3"/>
<sequence>MSQPTTPASTMRAVSQDRAGAPDVLKVVETARPEPGRGEILVRVRAAGVNPADWKTRERGGFADGATPPFILGFDVAGVVEGVGAGVTLFHVGDEVFGMPRFPHPAGAYAEYVTAPARHFAPRPRGLDPVQAGALPLAALTAWQALVDTAHVRAGQRVLIHAAAGGVGHLAVQIAKARGAYVIATASAAKHDLLRSLGADEVVDYRTRDVAETVHDVDVVLDGIGGANWSRSLRTLRPGGLLVSILPFDDTFPAERAEAAGVRAVFMLVEPDHQGLREIGALVEDGRLRVVVDSVFPLERAPEAHRLGETGRTTGKIVLTVTPTPDAREVPPSGDAPDAPDNA</sequence>
<dbReference type="RefSeq" id="WP_394316851.1">
    <property type="nucleotide sequence ID" value="NZ_JBHMQV010000001.1"/>
</dbReference>
<organism evidence="3 4">
    <name type="scientific">Streptomyces noboritoensis</name>
    <dbReference type="NCBI Taxonomy" id="67337"/>
    <lineage>
        <taxon>Bacteria</taxon>
        <taxon>Bacillati</taxon>
        <taxon>Actinomycetota</taxon>
        <taxon>Actinomycetes</taxon>
        <taxon>Kitasatosporales</taxon>
        <taxon>Streptomycetaceae</taxon>
        <taxon>Streptomyces</taxon>
    </lineage>
</organism>
<dbReference type="InterPro" id="IPR036291">
    <property type="entry name" value="NAD(P)-bd_dom_sf"/>
</dbReference>
<dbReference type="Gene3D" id="3.90.180.10">
    <property type="entry name" value="Medium-chain alcohol dehydrogenases, catalytic domain"/>
    <property type="match status" value="1"/>
</dbReference>
<feature type="region of interest" description="Disordered" evidence="1">
    <location>
        <begin position="321"/>
        <end position="343"/>
    </location>
</feature>
<protein>
    <submittedName>
        <fullName evidence="3">NADP-dependent oxidoreductase</fullName>
        <ecNumber evidence="3">1.-.-.-</ecNumber>
    </submittedName>
</protein>
<dbReference type="SUPFAM" id="SSF51735">
    <property type="entry name" value="NAD(P)-binding Rossmann-fold domains"/>
    <property type="match status" value="1"/>
</dbReference>
<dbReference type="InterPro" id="IPR020843">
    <property type="entry name" value="ER"/>
</dbReference>
<keyword evidence="3" id="KW-0560">Oxidoreductase</keyword>
<keyword evidence="4" id="KW-1185">Reference proteome</keyword>
<dbReference type="InterPro" id="IPR013154">
    <property type="entry name" value="ADH-like_N"/>
</dbReference>
<name>A0ABV6TBC9_9ACTN</name>
<dbReference type="InterPro" id="IPR052733">
    <property type="entry name" value="Chloroplast_QOR"/>
</dbReference>
<dbReference type="Gene3D" id="3.40.50.720">
    <property type="entry name" value="NAD(P)-binding Rossmann-like Domain"/>
    <property type="match status" value="1"/>
</dbReference>
<dbReference type="PANTHER" id="PTHR44013">
    <property type="entry name" value="ZINC-TYPE ALCOHOL DEHYDROGENASE-LIKE PROTEIN C16A3.02C"/>
    <property type="match status" value="1"/>
</dbReference>